<evidence type="ECO:0000259" key="1">
    <source>
        <dbReference type="Pfam" id="PF07727"/>
    </source>
</evidence>
<dbReference type="AlphaFoldDB" id="A0A5B6WRG7"/>
<dbReference type="PANTHER" id="PTHR11439">
    <property type="entry name" value="GAG-POL-RELATED RETROTRANSPOSON"/>
    <property type="match status" value="1"/>
</dbReference>
<protein>
    <submittedName>
        <fullName evidence="2">ABC transporter C family member 10-like</fullName>
    </submittedName>
</protein>
<dbReference type="Proteomes" id="UP000325315">
    <property type="component" value="Unassembled WGS sequence"/>
</dbReference>
<name>A0A5B6WRG7_9ROSI</name>
<sequence>MHQLDVKSAFLNGILKEEGFVTNGDEHKVCKLKKALYCLKRAPQTWYDRVDKHLSSLGFERSINEPILIRNLHKLEELCFEDLKQVLYGKLRVIKHSYCTRVDEGIYRGLIGCFLYLKASRLDIMFVGSLLSRYMHCCNVVHVKATKRVPRYVKGTLSYRVKFMKTVTELVLLKICIALQGTSSICDQACSVGALGNKRLMHNQLLKLSKVKHFD</sequence>
<dbReference type="Pfam" id="PF07727">
    <property type="entry name" value="RVT_2"/>
    <property type="match status" value="1"/>
</dbReference>
<gene>
    <name evidence="2" type="ORF">EPI10_006571</name>
</gene>
<dbReference type="PANTHER" id="PTHR11439:SF503">
    <property type="entry name" value="CYSTEINE-RICH RLK (RECEPTOR-LIKE PROTEIN KINASE) 8"/>
    <property type="match status" value="1"/>
</dbReference>
<reference evidence="3" key="1">
    <citation type="journal article" date="2019" name="Plant Biotechnol. J.">
        <title>Genome sequencing of the Australian wild diploid species Gossypium australe highlights disease resistance and delayed gland morphogenesis.</title>
        <authorList>
            <person name="Cai Y."/>
            <person name="Cai X."/>
            <person name="Wang Q."/>
            <person name="Wang P."/>
            <person name="Zhang Y."/>
            <person name="Cai C."/>
            <person name="Xu Y."/>
            <person name="Wang K."/>
            <person name="Zhou Z."/>
            <person name="Wang C."/>
            <person name="Geng S."/>
            <person name="Li B."/>
            <person name="Dong Q."/>
            <person name="Hou Y."/>
            <person name="Wang H."/>
            <person name="Ai P."/>
            <person name="Liu Z."/>
            <person name="Yi F."/>
            <person name="Sun M."/>
            <person name="An G."/>
            <person name="Cheng J."/>
            <person name="Zhang Y."/>
            <person name="Shi Q."/>
            <person name="Xie Y."/>
            <person name="Shi X."/>
            <person name="Chang Y."/>
            <person name="Huang F."/>
            <person name="Chen Y."/>
            <person name="Hong S."/>
            <person name="Mi L."/>
            <person name="Sun Q."/>
            <person name="Zhang L."/>
            <person name="Zhou B."/>
            <person name="Peng R."/>
            <person name="Zhang X."/>
            <person name="Liu F."/>
        </authorList>
    </citation>
    <scope>NUCLEOTIDE SEQUENCE [LARGE SCALE GENOMIC DNA]</scope>
    <source>
        <strain evidence="3">cv. PA1801</strain>
    </source>
</reference>
<accession>A0A5B6WRG7</accession>
<comment type="caution">
    <text evidence="2">The sequence shown here is derived from an EMBL/GenBank/DDBJ whole genome shotgun (WGS) entry which is preliminary data.</text>
</comment>
<evidence type="ECO:0000313" key="3">
    <source>
        <dbReference type="Proteomes" id="UP000325315"/>
    </source>
</evidence>
<dbReference type="OrthoDB" id="8069008at2759"/>
<evidence type="ECO:0000313" key="2">
    <source>
        <dbReference type="EMBL" id="KAA3484489.1"/>
    </source>
</evidence>
<organism evidence="2 3">
    <name type="scientific">Gossypium australe</name>
    <dbReference type="NCBI Taxonomy" id="47621"/>
    <lineage>
        <taxon>Eukaryota</taxon>
        <taxon>Viridiplantae</taxon>
        <taxon>Streptophyta</taxon>
        <taxon>Embryophyta</taxon>
        <taxon>Tracheophyta</taxon>
        <taxon>Spermatophyta</taxon>
        <taxon>Magnoliopsida</taxon>
        <taxon>eudicotyledons</taxon>
        <taxon>Gunneridae</taxon>
        <taxon>Pentapetalae</taxon>
        <taxon>rosids</taxon>
        <taxon>malvids</taxon>
        <taxon>Malvales</taxon>
        <taxon>Malvaceae</taxon>
        <taxon>Malvoideae</taxon>
        <taxon>Gossypium</taxon>
    </lineage>
</organism>
<feature type="domain" description="Reverse transcriptase Ty1/copia-type" evidence="1">
    <location>
        <begin position="1"/>
        <end position="64"/>
    </location>
</feature>
<dbReference type="InterPro" id="IPR013103">
    <property type="entry name" value="RVT_2"/>
</dbReference>
<keyword evidence="3" id="KW-1185">Reference proteome</keyword>
<dbReference type="EMBL" id="SMMG02000002">
    <property type="protein sequence ID" value="KAA3484489.1"/>
    <property type="molecule type" value="Genomic_DNA"/>
</dbReference>
<proteinExistence type="predicted"/>